<protein>
    <submittedName>
        <fullName evidence="1">Uncharacterized protein</fullName>
    </submittedName>
</protein>
<name>A0AAE9E3G2_CAEBR</name>
<dbReference type="Proteomes" id="UP000829354">
    <property type="component" value="Chromosome I"/>
</dbReference>
<proteinExistence type="predicted"/>
<reference evidence="1 2" key="1">
    <citation type="submission" date="2022-04" db="EMBL/GenBank/DDBJ databases">
        <title>Chromosome-level reference genomes for two strains of Caenorhabditis briggsae: an improved platform for comparative genomics.</title>
        <authorList>
            <person name="Stevens L."/>
            <person name="Andersen E."/>
        </authorList>
    </citation>
    <scope>NUCLEOTIDE SEQUENCE [LARGE SCALE GENOMIC DNA]</scope>
    <source>
        <strain evidence="1">VX34</strain>
        <tissue evidence="1">Whole-organism</tissue>
    </source>
</reference>
<gene>
    <name evidence="1" type="ORF">L5515_001710</name>
</gene>
<accession>A0AAE9E3G2</accession>
<keyword evidence="2" id="KW-1185">Reference proteome</keyword>
<dbReference type="EMBL" id="CP092620">
    <property type="protein sequence ID" value="UMM13436.1"/>
    <property type="molecule type" value="Genomic_DNA"/>
</dbReference>
<dbReference type="AlphaFoldDB" id="A0AAE9E3G2"/>
<evidence type="ECO:0000313" key="2">
    <source>
        <dbReference type="Proteomes" id="UP000829354"/>
    </source>
</evidence>
<organism evidence="1 2">
    <name type="scientific">Caenorhabditis briggsae</name>
    <dbReference type="NCBI Taxonomy" id="6238"/>
    <lineage>
        <taxon>Eukaryota</taxon>
        <taxon>Metazoa</taxon>
        <taxon>Ecdysozoa</taxon>
        <taxon>Nematoda</taxon>
        <taxon>Chromadorea</taxon>
        <taxon>Rhabditida</taxon>
        <taxon>Rhabditina</taxon>
        <taxon>Rhabditomorpha</taxon>
        <taxon>Rhabditoidea</taxon>
        <taxon>Rhabditidae</taxon>
        <taxon>Peloderinae</taxon>
        <taxon>Caenorhabditis</taxon>
    </lineage>
</organism>
<evidence type="ECO:0000313" key="1">
    <source>
        <dbReference type="EMBL" id="UMM13436.1"/>
    </source>
</evidence>
<sequence length="127" mass="14913">MNVTFSSSLWRSLEREELKRTYFLLLATQSKMISTVISIATQKWKCSEITSCANNSILISFQIFNVYDRKNSTNIWDSELSGAKISTCHSDIWKDLYNSKHYQQRHDDLKIRNIGGSEDFYKFNRII</sequence>